<dbReference type="InterPro" id="IPR050951">
    <property type="entry name" value="Retrovirus_Pol_polyprotein"/>
</dbReference>
<gene>
    <name evidence="1" type="ORF">M513_09422</name>
</gene>
<evidence type="ECO:0000313" key="2">
    <source>
        <dbReference type="Proteomes" id="UP000030764"/>
    </source>
</evidence>
<keyword evidence="2" id="KW-1185">Reference proteome</keyword>
<protein>
    <submittedName>
        <fullName evidence="1">Uncharacterized protein</fullName>
    </submittedName>
</protein>
<evidence type="ECO:0000313" key="1">
    <source>
        <dbReference type="EMBL" id="KFD49725.1"/>
    </source>
</evidence>
<reference evidence="1 2" key="1">
    <citation type="journal article" date="2014" name="Nat. Genet.">
        <title>Genome and transcriptome of the porcine whipworm Trichuris suis.</title>
        <authorList>
            <person name="Jex A.R."/>
            <person name="Nejsum P."/>
            <person name="Schwarz E.M."/>
            <person name="Hu L."/>
            <person name="Young N.D."/>
            <person name="Hall R.S."/>
            <person name="Korhonen P.K."/>
            <person name="Liao S."/>
            <person name="Thamsborg S."/>
            <person name="Xia J."/>
            <person name="Xu P."/>
            <person name="Wang S."/>
            <person name="Scheerlinck J.P."/>
            <person name="Hofmann A."/>
            <person name="Sternberg P.W."/>
            <person name="Wang J."/>
            <person name="Gasser R.B."/>
        </authorList>
    </citation>
    <scope>NUCLEOTIDE SEQUENCE [LARGE SCALE GENOMIC DNA]</scope>
    <source>
        <strain evidence="1">DCEP-RM93M</strain>
    </source>
</reference>
<accession>A0A085LXM9</accession>
<dbReference type="AlphaFoldDB" id="A0A085LXM9"/>
<dbReference type="PANTHER" id="PTHR37984:SF5">
    <property type="entry name" value="PROTEIN NYNRIN-LIKE"/>
    <property type="match status" value="1"/>
</dbReference>
<dbReference type="EMBL" id="KL363265">
    <property type="protein sequence ID" value="KFD49725.1"/>
    <property type="molecule type" value="Genomic_DNA"/>
</dbReference>
<dbReference type="Proteomes" id="UP000030764">
    <property type="component" value="Unassembled WGS sequence"/>
</dbReference>
<organism evidence="1 2">
    <name type="scientific">Trichuris suis</name>
    <name type="common">pig whipworm</name>
    <dbReference type="NCBI Taxonomy" id="68888"/>
    <lineage>
        <taxon>Eukaryota</taxon>
        <taxon>Metazoa</taxon>
        <taxon>Ecdysozoa</taxon>
        <taxon>Nematoda</taxon>
        <taxon>Enoplea</taxon>
        <taxon>Dorylaimia</taxon>
        <taxon>Trichinellida</taxon>
        <taxon>Trichuridae</taxon>
        <taxon>Trichuris</taxon>
    </lineage>
</organism>
<proteinExistence type="predicted"/>
<sequence>MAYNFTIRYKATAQHGNADGLSRLPAGPDLEFDNKVDNCKRITEDANDGFPMQATQLAKATTKDVELSRVWRYIQGGWPDRLDSSEESLRPYYERRQ</sequence>
<name>A0A085LXM9_9BILA</name>
<dbReference type="PANTHER" id="PTHR37984">
    <property type="entry name" value="PROTEIN CBG26694"/>
    <property type="match status" value="1"/>
</dbReference>